<name>A0A8E6EVS5_9BACT</name>
<reference evidence="1" key="1">
    <citation type="submission" date="2021-05" db="EMBL/GenBank/DDBJ databases">
        <title>Complete genome sequence of the cellulolytic planctomycete Telmatocola sphagniphila SP2T and characterization of the first cellulase from planctomycetes.</title>
        <authorList>
            <person name="Rakitin A.L."/>
            <person name="Beletsky A.V."/>
            <person name="Naumoff D.G."/>
            <person name="Kulichevskaya I.S."/>
            <person name="Mardanov A.V."/>
            <person name="Ravin N.V."/>
            <person name="Dedysh S.N."/>
        </authorList>
    </citation>
    <scope>NUCLEOTIDE SEQUENCE</scope>
    <source>
        <strain evidence="1">SP2T</strain>
    </source>
</reference>
<dbReference type="AlphaFoldDB" id="A0A8E6EVS5"/>
<dbReference type="RefSeq" id="WP_213497882.1">
    <property type="nucleotide sequence ID" value="NZ_CP074694.1"/>
</dbReference>
<sequence length="274" mass="31957">MEAGFACKALDFQETYQIGDQLFAFGRVLHFDKKYKKVDNWILTYRYAIRGMLARILSVDRNFENLSEFGVGTTPPLNIQTSLSSNDWNIVWESYAATLFFGMDSSLECFAHALNALGFLRRPSEFIDITDPAKLKRINPLNLFDPPSRNNEKFSIHRFCSRMFPKICSHWSKNNLLLSTIIEYHDATKHRHSVVLGQYREPPFEHLICVDPKRAMNQIKFDHPRSFVPHNQDDTLQSIARKYQVFINEWVLVIREELEDVFEMPLPKSADFGI</sequence>
<dbReference type="Proteomes" id="UP000676194">
    <property type="component" value="Chromosome"/>
</dbReference>
<dbReference type="KEGG" id="tsph:KIH39_03490"/>
<gene>
    <name evidence="1" type="ORF">KIH39_03490</name>
</gene>
<dbReference type="EMBL" id="CP074694">
    <property type="protein sequence ID" value="QVL32992.1"/>
    <property type="molecule type" value="Genomic_DNA"/>
</dbReference>
<accession>A0A8E6EVS5</accession>
<evidence type="ECO:0000313" key="1">
    <source>
        <dbReference type="EMBL" id="QVL32992.1"/>
    </source>
</evidence>
<protein>
    <submittedName>
        <fullName evidence="1">Uncharacterized protein</fullName>
    </submittedName>
</protein>
<evidence type="ECO:0000313" key="2">
    <source>
        <dbReference type="Proteomes" id="UP000676194"/>
    </source>
</evidence>
<proteinExistence type="predicted"/>
<keyword evidence="2" id="KW-1185">Reference proteome</keyword>
<organism evidence="1 2">
    <name type="scientific">Telmatocola sphagniphila</name>
    <dbReference type="NCBI Taxonomy" id="1123043"/>
    <lineage>
        <taxon>Bacteria</taxon>
        <taxon>Pseudomonadati</taxon>
        <taxon>Planctomycetota</taxon>
        <taxon>Planctomycetia</taxon>
        <taxon>Gemmatales</taxon>
        <taxon>Gemmataceae</taxon>
    </lineage>
</organism>